<organism evidence="4 5">
    <name type="scientific">Bernardetia litoralis (strain ATCC 23117 / DSM 6794 / NBRC 15988 / NCIMB 1366 / Fx l1 / Sio-4)</name>
    <name type="common">Flexibacter litoralis</name>
    <dbReference type="NCBI Taxonomy" id="880071"/>
    <lineage>
        <taxon>Bacteria</taxon>
        <taxon>Pseudomonadati</taxon>
        <taxon>Bacteroidota</taxon>
        <taxon>Cytophagia</taxon>
        <taxon>Cytophagales</taxon>
        <taxon>Bernardetiaceae</taxon>
        <taxon>Bernardetia</taxon>
    </lineage>
</organism>
<dbReference type="NCBIfam" id="TIGR01777">
    <property type="entry name" value="yfcH"/>
    <property type="match status" value="1"/>
</dbReference>
<sequence length="303" mass="33125">MKKVLITGGSGLVGSRLTELLLASGNYEVMHLSRSGRHIPGVTVYEWDVEAGEMEEEAIQKADCIIHLAGTGIMEKAWIDSQKEKIIESRTLSTAFLVEKLTVLDHHVKTYIGASAIGYYGIEESDETILHHEEDAAGSDFLAQVCVEWEKAHAEVPSNIRSAVIRIGIVLSDKGGALVEIAKPIKAWAGAALGDGNQVVSWIHIDDLCRIFIKAIKDEKMTGIYNAVAPNPVTNAELTRIIANSLDKPLFLPNVPEPAMYLLLGQQAESVLRSIKASEDKIVKAGFEFDFVDAQKAVDDLYK</sequence>
<evidence type="ECO:0000256" key="1">
    <source>
        <dbReference type="ARBA" id="ARBA00009353"/>
    </source>
</evidence>
<dbReference type="Gene3D" id="3.40.50.720">
    <property type="entry name" value="NAD(P)-binding Rossmann-like Domain"/>
    <property type="match status" value="1"/>
</dbReference>
<keyword evidence="5" id="KW-1185">Reference proteome</keyword>
<dbReference type="PANTHER" id="PTHR11092:SF0">
    <property type="entry name" value="EPIMERASE FAMILY PROTEIN SDR39U1"/>
    <property type="match status" value="1"/>
</dbReference>
<dbReference type="Pfam" id="PF01370">
    <property type="entry name" value="Epimerase"/>
    <property type="match status" value="1"/>
</dbReference>
<proteinExistence type="inferred from homology"/>
<dbReference type="InterPro" id="IPR001509">
    <property type="entry name" value="Epimerase_deHydtase"/>
</dbReference>
<evidence type="ECO:0000259" key="2">
    <source>
        <dbReference type="Pfam" id="PF01370"/>
    </source>
</evidence>
<dbReference type="Proteomes" id="UP000006054">
    <property type="component" value="Chromosome"/>
</dbReference>
<dbReference type="PANTHER" id="PTHR11092">
    <property type="entry name" value="SUGAR NUCLEOTIDE EPIMERASE RELATED"/>
    <property type="match status" value="1"/>
</dbReference>
<dbReference type="STRING" id="880071.Fleli_0929"/>
<dbReference type="PATRIC" id="fig|880071.3.peg.908"/>
<dbReference type="Pfam" id="PF08338">
    <property type="entry name" value="DUF1731"/>
    <property type="match status" value="1"/>
</dbReference>
<dbReference type="EMBL" id="CP003345">
    <property type="protein sequence ID" value="AFM03383.1"/>
    <property type="molecule type" value="Genomic_DNA"/>
</dbReference>
<feature type="domain" description="NAD-dependent epimerase/dehydratase" evidence="2">
    <location>
        <begin position="4"/>
        <end position="226"/>
    </location>
</feature>
<name>I4AHE8_BERLS</name>
<dbReference type="AlphaFoldDB" id="I4AHE8"/>
<accession>I4AHE8</accession>
<feature type="domain" description="DUF1731" evidence="3">
    <location>
        <begin position="255"/>
        <end position="301"/>
    </location>
</feature>
<protein>
    <submittedName>
        <fullName evidence="4">TIGR01777 family protein</fullName>
    </submittedName>
</protein>
<dbReference type="InterPro" id="IPR036291">
    <property type="entry name" value="NAD(P)-bd_dom_sf"/>
</dbReference>
<dbReference type="InterPro" id="IPR010099">
    <property type="entry name" value="SDR39U1"/>
</dbReference>
<evidence type="ECO:0000313" key="5">
    <source>
        <dbReference type="Proteomes" id="UP000006054"/>
    </source>
</evidence>
<gene>
    <name evidence="4" type="ordered locus">Fleli_0929</name>
</gene>
<dbReference type="SUPFAM" id="SSF51735">
    <property type="entry name" value="NAD(P)-binding Rossmann-fold domains"/>
    <property type="match status" value="1"/>
</dbReference>
<comment type="similarity">
    <text evidence="1">Belongs to the NAD(P)-dependent epimerase/dehydratase family. SDR39U1 subfamily.</text>
</comment>
<dbReference type="InterPro" id="IPR013549">
    <property type="entry name" value="DUF1731"/>
</dbReference>
<reference evidence="5" key="1">
    <citation type="submission" date="2012-06" db="EMBL/GenBank/DDBJ databases">
        <title>The complete genome of Flexibacter litoralis DSM 6794.</title>
        <authorList>
            <person name="Lucas S."/>
            <person name="Copeland A."/>
            <person name="Lapidus A."/>
            <person name="Glavina del Rio T."/>
            <person name="Dalin E."/>
            <person name="Tice H."/>
            <person name="Bruce D."/>
            <person name="Goodwin L."/>
            <person name="Pitluck S."/>
            <person name="Peters L."/>
            <person name="Ovchinnikova G."/>
            <person name="Lu M."/>
            <person name="Kyrpides N."/>
            <person name="Mavromatis K."/>
            <person name="Ivanova N."/>
            <person name="Brettin T."/>
            <person name="Detter J.C."/>
            <person name="Han C."/>
            <person name="Larimer F."/>
            <person name="Land M."/>
            <person name="Hauser L."/>
            <person name="Markowitz V."/>
            <person name="Cheng J.-F."/>
            <person name="Hugenholtz P."/>
            <person name="Woyke T."/>
            <person name="Wu D."/>
            <person name="Spring S."/>
            <person name="Lang E."/>
            <person name="Kopitz M."/>
            <person name="Brambilla E."/>
            <person name="Klenk H.-P."/>
            <person name="Eisen J.A."/>
        </authorList>
    </citation>
    <scope>NUCLEOTIDE SEQUENCE [LARGE SCALE GENOMIC DNA]</scope>
    <source>
        <strain evidence="5">ATCC 23117 / DSM 6794 / NBRC 15988 / NCIMB 1366 / Sio-4</strain>
    </source>
</reference>
<dbReference type="KEGG" id="fli:Fleli_0929"/>
<dbReference type="RefSeq" id="WP_014796841.1">
    <property type="nucleotide sequence ID" value="NC_018018.1"/>
</dbReference>
<evidence type="ECO:0000313" key="4">
    <source>
        <dbReference type="EMBL" id="AFM03383.1"/>
    </source>
</evidence>
<dbReference type="eggNOG" id="COG1090">
    <property type="taxonomic scope" value="Bacteria"/>
</dbReference>
<evidence type="ECO:0000259" key="3">
    <source>
        <dbReference type="Pfam" id="PF08338"/>
    </source>
</evidence>
<dbReference type="HOGENOM" id="CLU_047373_0_2_10"/>